<name>A0AA88D7T2_FICCA</name>
<evidence type="ECO:0000256" key="3">
    <source>
        <dbReference type="SAM" id="MobiDB-lite"/>
    </source>
</evidence>
<dbReference type="Pfam" id="PF11566">
    <property type="entry name" value="PI31_Prot_N"/>
    <property type="match status" value="1"/>
</dbReference>
<dbReference type="Proteomes" id="UP001187192">
    <property type="component" value="Unassembled WGS sequence"/>
</dbReference>
<feature type="domain" description="PI31 proteasome regulator N-terminal" evidence="4">
    <location>
        <begin position="15"/>
        <end position="153"/>
    </location>
</feature>
<dbReference type="GO" id="GO:0043161">
    <property type="term" value="P:proteasome-mediated ubiquitin-dependent protein catabolic process"/>
    <property type="evidence" value="ECO:0007669"/>
    <property type="project" value="InterPro"/>
</dbReference>
<keyword evidence="6" id="KW-1185">Reference proteome</keyword>
<organism evidence="5 6">
    <name type="scientific">Ficus carica</name>
    <name type="common">Common fig</name>
    <dbReference type="NCBI Taxonomy" id="3494"/>
    <lineage>
        <taxon>Eukaryota</taxon>
        <taxon>Viridiplantae</taxon>
        <taxon>Streptophyta</taxon>
        <taxon>Embryophyta</taxon>
        <taxon>Tracheophyta</taxon>
        <taxon>Spermatophyta</taxon>
        <taxon>Magnoliopsida</taxon>
        <taxon>eudicotyledons</taxon>
        <taxon>Gunneridae</taxon>
        <taxon>Pentapetalae</taxon>
        <taxon>rosids</taxon>
        <taxon>fabids</taxon>
        <taxon>Rosales</taxon>
        <taxon>Moraceae</taxon>
        <taxon>Ficeae</taxon>
        <taxon>Ficus</taxon>
    </lineage>
</organism>
<dbReference type="GO" id="GO:0000502">
    <property type="term" value="C:proteasome complex"/>
    <property type="evidence" value="ECO:0007669"/>
    <property type="project" value="UniProtKB-KW"/>
</dbReference>
<dbReference type="AlphaFoldDB" id="A0AA88D7T2"/>
<evidence type="ECO:0000313" key="6">
    <source>
        <dbReference type="Proteomes" id="UP001187192"/>
    </source>
</evidence>
<evidence type="ECO:0000256" key="2">
    <source>
        <dbReference type="ARBA" id="ARBA00022942"/>
    </source>
</evidence>
<comment type="caution">
    <text evidence="5">The sequence shown here is derived from an EMBL/GenBank/DDBJ whole genome shotgun (WGS) entry which is preliminary data.</text>
</comment>
<evidence type="ECO:0000259" key="4">
    <source>
        <dbReference type="Pfam" id="PF11566"/>
    </source>
</evidence>
<reference evidence="5" key="1">
    <citation type="submission" date="2023-07" db="EMBL/GenBank/DDBJ databases">
        <title>draft genome sequence of fig (Ficus carica).</title>
        <authorList>
            <person name="Takahashi T."/>
            <person name="Nishimura K."/>
        </authorList>
    </citation>
    <scope>NUCLEOTIDE SEQUENCE</scope>
</reference>
<evidence type="ECO:0000256" key="1">
    <source>
        <dbReference type="ARBA" id="ARBA00006405"/>
    </source>
</evidence>
<proteinExistence type="inferred from homology"/>
<dbReference type="PANTHER" id="PTHR13266">
    <property type="entry name" value="PROTEASOME INHIBITOR"/>
    <property type="match status" value="1"/>
</dbReference>
<gene>
    <name evidence="5" type="ORF">TIFTF001_016929</name>
</gene>
<dbReference type="GO" id="GO:0004866">
    <property type="term" value="F:endopeptidase inhibitor activity"/>
    <property type="evidence" value="ECO:0007669"/>
    <property type="project" value="InterPro"/>
</dbReference>
<dbReference type="FunFam" id="3.40.1000.30:FF:000005">
    <property type="entry name" value="Probable proteasome inhibitor"/>
    <property type="match status" value="1"/>
</dbReference>
<sequence length="271" mass="28916">MATEKSVMAVIRAARPSFGNKNDKVAFVVHASFLASGYVLTAAGPQAFSDTALSSSSTDEVGIDGWNEVDGEYAFVYANPERNFKNVLVKCLVMNDKLLVDVLADGSSEPLHFEINVGDYVKEDGDGNYSTQFKNLDNLVTNLNWEILSKFDGSSKPSSSSNLRRVSFPPVFPVPGSDLIPGPGAGMYVPRGDFGSGSMLLGPNDPRWFSGVGEPGFPGAQPGVPPGARFDPYGPPGVPGFEPNRFARVPQRPGRGTHPDLEHFGGGSDFI</sequence>
<dbReference type="Gene3D" id="3.40.1000.30">
    <property type="match status" value="1"/>
</dbReference>
<keyword evidence="2" id="KW-0647">Proteasome</keyword>
<dbReference type="PANTHER" id="PTHR13266:SF1">
    <property type="entry name" value="PROTEASOME INHIBITOR PI31 SUBUNIT"/>
    <property type="match status" value="1"/>
</dbReference>
<dbReference type="InterPro" id="IPR045128">
    <property type="entry name" value="PI31-like"/>
</dbReference>
<accession>A0AA88D7T2</accession>
<dbReference type="GO" id="GO:0070628">
    <property type="term" value="F:proteasome binding"/>
    <property type="evidence" value="ECO:0007669"/>
    <property type="project" value="InterPro"/>
</dbReference>
<dbReference type="InterPro" id="IPR021625">
    <property type="entry name" value="PI31_Prot_N"/>
</dbReference>
<evidence type="ECO:0000313" key="5">
    <source>
        <dbReference type="EMBL" id="GMN47755.1"/>
    </source>
</evidence>
<feature type="region of interest" description="Disordered" evidence="3">
    <location>
        <begin position="251"/>
        <end position="271"/>
    </location>
</feature>
<dbReference type="EMBL" id="BTGU01000026">
    <property type="protein sequence ID" value="GMN47755.1"/>
    <property type="molecule type" value="Genomic_DNA"/>
</dbReference>
<comment type="similarity">
    <text evidence="1">Belongs to the proteasome inhibitor PI31 family.</text>
</comment>
<protein>
    <recommendedName>
        <fullName evidence="4">PI31 proteasome regulator N-terminal domain-containing protein</fullName>
    </recommendedName>
</protein>